<gene>
    <name evidence="1" type="ORF">F9817_19790</name>
</gene>
<sequence>MKASELKALLHTLPDGNDPELVTGDIWLPEQLVNAYSHDDFLFLDFDNAPEEEQGEEEGRGFVEHEVELIRQQIARILQEDSGQKAKTEALLALLLVAHERTSAEFIEMLGSIIFEEGTPAE</sequence>
<dbReference type="AlphaFoldDB" id="A0A7X4RWJ8"/>
<accession>A0A7X4RWJ8</accession>
<proteinExistence type="predicted"/>
<evidence type="ECO:0000313" key="1">
    <source>
        <dbReference type="EMBL" id="MZI95422.1"/>
    </source>
</evidence>
<protein>
    <submittedName>
        <fullName evidence="1">Uncharacterized protein</fullName>
    </submittedName>
</protein>
<evidence type="ECO:0000313" key="2">
    <source>
        <dbReference type="Proteomes" id="UP000462621"/>
    </source>
</evidence>
<dbReference type="Proteomes" id="UP000462621">
    <property type="component" value="Unassembled WGS sequence"/>
</dbReference>
<reference evidence="1 2" key="1">
    <citation type="submission" date="2019-10" db="EMBL/GenBank/DDBJ databases">
        <title>Vibrio sp. nov. isolated from a shrimp pond.</title>
        <authorList>
            <person name="Gomez-Gil B."/>
            <person name="Enciso-Ibarra J."/>
            <person name="Enciso-Ibarra K."/>
            <person name="Bolan-Mejia C."/>
        </authorList>
    </citation>
    <scope>NUCLEOTIDE SEQUENCE [LARGE SCALE GENOMIC DNA]</scope>
    <source>
        <strain evidence="1 2">CAIM 722</strain>
    </source>
</reference>
<organism evidence="1 2">
    <name type="scientific">Vibrio eleionomae</name>
    <dbReference type="NCBI Taxonomy" id="2653505"/>
    <lineage>
        <taxon>Bacteria</taxon>
        <taxon>Pseudomonadati</taxon>
        <taxon>Pseudomonadota</taxon>
        <taxon>Gammaproteobacteria</taxon>
        <taxon>Vibrionales</taxon>
        <taxon>Vibrionaceae</taxon>
        <taxon>Vibrio</taxon>
    </lineage>
</organism>
<dbReference type="RefSeq" id="WP_161157904.1">
    <property type="nucleotide sequence ID" value="NZ_WEKT01000055.1"/>
</dbReference>
<dbReference type="EMBL" id="WEKT01000055">
    <property type="protein sequence ID" value="MZI95422.1"/>
    <property type="molecule type" value="Genomic_DNA"/>
</dbReference>
<name>A0A7X4RWJ8_9VIBR</name>
<keyword evidence="2" id="KW-1185">Reference proteome</keyword>
<comment type="caution">
    <text evidence="1">The sequence shown here is derived from an EMBL/GenBank/DDBJ whole genome shotgun (WGS) entry which is preliminary data.</text>
</comment>